<dbReference type="InterPro" id="IPR007110">
    <property type="entry name" value="Ig-like_dom"/>
</dbReference>
<dbReference type="FunFam" id="2.60.40.10:FF:000080">
    <property type="entry name" value="Myosin light chain kinase, smooth muscle"/>
    <property type="match status" value="1"/>
</dbReference>
<dbReference type="PROSITE" id="PS00107">
    <property type="entry name" value="PROTEIN_KINASE_ATP"/>
    <property type="match status" value="1"/>
</dbReference>
<dbReference type="Proteomes" id="UP000694580">
    <property type="component" value="Chromosome 7"/>
</dbReference>
<dbReference type="Pfam" id="PF00069">
    <property type="entry name" value="Pkinase"/>
    <property type="match status" value="1"/>
</dbReference>
<keyword evidence="11" id="KW-0812">Transmembrane</keyword>
<dbReference type="GO" id="GO:0004674">
    <property type="term" value="F:protein serine/threonine kinase activity"/>
    <property type="evidence" value="ECO:0007669"/>
    <property type="project" value="UniProtKB-KW"/>
</dbReference>
<dbReference type="Ensembl" id="ENSDCDT00010039402.1">
    <property type="protein sequence ID" value="ENSDCDP00010031804.1"/>
    <property type="gene ID" value="ENSDCDG00010020320.1"/>
</dbReference>
<dbReference type="GO" id="GO:0005634">
    <property type="term" value="C:nucleus"/>
    <property type="evidence" value="ECO:0007669"/>
    <property type="project" value="TreeGrafter"/>
</dbReference>
<reference evidence="14" key="2">
    <citation type="submission" date="2025-08" db="UniProtKB">
        <authorList>
            <consortium name="Ensembl"/>
        </authorList>
    </citation>
    <scope>IDENTIFICATION</scope>
</reference>
<keyword evidence="4" id="KW-0677">Repeat</keyword>
<dbReference type="SMART" id="SM00408">
    <property type="entry name" value="IGc2"/>
    <property type="match status" value="1"/>
</dbReference>
<dbReference type="GO" id="GO:0043065">
    <property type="term" value="P:positive regulation of apoptotic process"/>
    <property type="evidence" value="ECO:0007669"/>
    <property type="project" value="TreeGrafter"/>
</dbReference>
<dbReference type="FunFam" id="1.10.510.10:FF:000594">
    <property type="entry name" value="Myosin light chain kinase isoform-III"/>
    <property type="match status" value="1"/>
</dbReference>
<feature type="transmembrane region" description="Helical" evidence="11">
    <location>
        <begin position="26"/>
        <end position="48"/>
    </location>
</feature>
<feature type="binding site" evidence="9">
    <location>
        <position position="106"/>
    </location>
    <ligand>
        <name>ATP</name>
        <dbReference type="ChEBI" id="CHEBI:30616"/>
    </ligand>
</feature>
<dbReference type="InterPro" id="IPR000719">
    <property type="entry name" value="Prot_kinase_dom"/>
</dbReference>
<reference evidence="14" key="3">
    <citation type="submission" date="2025-09" db="UniProtKB">
        <authorList>
            <consortium name="Ensembl"/>
        </authorList>
    </citation>
    <scope>IDENTIFICATION</scope>
</reference>
<name>A0AAY4CGQ1_9TELE</name>
<dbReference type="PROSITE" id="PS00108">
    <property type="entry name" value="PROTEIN_KINASE_ST"/>
    <property type="match status" value="1"/>
</dbReference>
<evidence type="ECO:0000256" key="9">
    <source>
        <dbReference type="PROSITE-ProRule" id="PRU10141"/>
    </source>
</evidence>
<dbReference type="Gene3D" id="1.10.510.10">
    <property type="entry name" value="Transferase(Phosphotransferase) domain 1"/>
    <property type="match status" value="1"/>
</dbReference>
<dbReference type="PROSITE" id="PS50011">
    <property type="entry name" value="PROTEIN_KINASE_DOM"/>
    <property type="match status" value="1"/>
</dbReference>
<dbReference type="PANTHER" id="PTHR24342:SF20">
    <property type="entry name" value="MYOSIN LIGHT CHAIN KINASE, SMOOTH MUSCLE"/>
    <property type="match status" value="1"/>
</dbReference>
<organism evidence="14 15">
    <name type="scientific">Denticeps clupeoides</name>
    <name type="common">denticle herring</name>
    <dbReference type="NCBI Taxonomy" id="299321"/>
    <lineage>
        <taxon>Eukaryota</taxon>
        <taxon>Metazoa</taxon>
        <taxon>Chordata</taxon>
        <taxon>Craniata</taxon>
        <taxon>Vertebrata</taxon>
        <taxon>Euteleostomi</taxon>
        <taxon>Actinopterygii</taxon>
        <taxon>Neopterygii</taxon>
        <taxon>Teleostei</taxon>
        <taxon>Clupei</taxon>
        <taxon>Clupeiformes</taxon>
        <taxon>Denticipitoidei</taxon>
        <taxon>Denticipitidae</taxon>
        <taxon>Denticeps</taxon>
    </lineage>
</organism>
<reference evidence="14 15" key="1">
    <citation type="submission" date="2020-06" db="EMBL/GenBank/DDBJ databases">
        <authorList>
            <consortium name="Wellcome Sanger Institute Data Sharing"/>
        </authorList>
    </citation>
    <scope>NUCLEOTIDE SEQUENCE [LARGE SCALE GENOMIC DNA]</scope>
</reference>
<keyword evidence="11" id="KW-1133">Transmembrane helix</keyword>
<dbReference type="Gene3D" id="2.60.40.10">
    <property type="entry name" value="Immunoglobulins"/>
    <property type="match status" value="1"/>
</dbReference>
<keyword evidence="2 10" id="KW-0723">Serine/threonine-protein kinase</keyword>
<evidence type="ECO:0000256" key="11">
    <source>
        <dbReference type="SAM" id="Phobius"/>
    </source>
</evidence>
<dbReference type="InterPro" id="IPR003598">
    <property type="entry name" value="Ig_sub2"/>
</dbReference>
<dbReference type="GeneTree" id="ENSGT00940000163949"/>
<evidence type="ECO:0000256" key="4">
    <source>
        <dbReference type="ARBA" id="ARBA00022737"/>
    </source>
</evidence>
<comment type="similarity">
    <text evidence="1">Belongs to the protein kinase superfamily. CAMK Ser/Thr protein kinase family.</text>
</comment>
<dbReference type="SMART" id="SM00220">
    <property type="entry name" value="S_TKc"/>
    <property type="match status" value="1"/>
</dbReference>
<evidence type="ECO:0000259" key="13">
    <source>
        <dbReference type="PROSITE" id="PS50835"/>
    </source>
</evidence>
<dbReference type="SUPFAM" id="SSF48726">
    <property type="entry name" value="Immunoglobulin"/>
    <property type="match status" value="1"/>
</dbReference>
<dbReference type="InterPro" id="IPR011009">
    <property type="entry name" value="Kinase-like_dom_sf"/>
</dbReference>
<evidence type="ECO:0000256" key="3">
    <source>
        <dbReference type="ARBA" id="ARBA00022679"/>
    </source>
</evidence>
<keyword evidence="11" id="KW-0472">Membrane</keyword>
<keyword evidence="15" id="KW-1185">Reference proteome</keyword>
<dbReference type="GO" id="GO:0005524">
    <property type="term" value="F:ATP binding"/>
    <property type="evidence" value="ECO:0007669"/>
    <property type="project" value="UniProtKB-UniRule"/>
</dbReference>
<keyword evidence="8" id="KW-0393">Immunoglobulin domain</keyword>
<dbReference type="InterPro" id="IPR017441">
    <property type="entry name" value="Protein_kinase_ATP_BS"/>
</dbReference>
<evidence type="ECO:0000256" key="8">
    <source>
        <dbReference type="ARBA" id="ARBA00023319"/>
    </source>
</evidence>
<feature type="domain" description="Ig-like" evidence="13">
    <location>
        <begin position="402"/>
        <end position="492"/>
    </location>
</feature>
<evidence type="ECO:0000256" key="2">
    <source>
        <dbReference type="ARBA" id="ARBA00022527"/>
    </source>
</evidence>
<dbReference type="AlphaFoldDB" id="A0AAY4CGQ1"/>
<keyword evidence="7 9" id="KW-0067">ATP-binding</keyword>
<keyword evidence="3" id="KW-0808">Transferase</keyword>
<keyword evidence="6" id="KW-0418">Kinase</keyword>
<feature type="domain" description="Protein kinase" evidence="12">
    <location>
        <begin position="77"/>
        <end position="331"/>
    </location>
</feature>
<evidence type="ECO:0000259" key="12">
    <source>
        <dbReference type="PROSITE" id="PS50011"/>
    </source>
</evidence>
<evidence type="ECO:0000313" key="14">
    <source>
        <dbReference type="Ensembl" id="ENSDCDP00010031804.1"/>
    </source>
</evidence>
<dbReference type="Pfam" id="PF07679">
    <property type="entry name" value="I-set"/>
    <property type="match status" value="1"/>
</dbReference>
<evidence type="ECO:0000256" key="6">
    <source>
        <dbReference type="ARBA" id="ARBA00022777"/>
    </source>
</evidence>
<dbReference type="SUPFAM" id="SSF56112">
    <property type="entry name" value="Protein kinase-like (PK-like)"/>
    <property type="match status" value="1"/>
</dbReference>
<evidence type="ECO:0000256" key="5">
    <source>
        <dbReference type="ARBA" id="ARBA00022741"/>
    </source>
</evidence>
<dbReference type="SMART" id="SM00409">
    <property type="entry name" value="IG"/>
    <property type="match status" value="1"/>
</dbReference>
<dbReference type="InterPro" id="IPR008271">
    <property type="entry name" value="Ser/Thr_kinase_AS"/>
</dbReference>
<evidence type="ECO:0000313" key="15">
    <source>
        <dbReference type="Proteomes" id="UP000694580"/>
    </source>
</evidence>
<dbReference type="InterPro" id="IPR013783">
    <property type="entry name" value="Ig-like_fold"/>
</dbReference>
<evidence type="ECO:0000256" key="1">
    <source>
        <dbReference type="ARBA" id="ARBA00006692"/>
    </source>
</evidence>
<keyword evidence="5 9" id="KW-0547">Nucleotide-binding</keyword>
<accession>A0AAY4CGQ1</accession>
<dbReference type="GO" id="GO:0035556">
    <property type="term" value="P:intracellular signal transduction"/>
    <property type="evidence" value="ECO:0007669"/>
    <property type="project" value="TreeGrafter"/>
</dbReference>
<evidence type="ECO:0000256" key="10">
    <source>
        <dbReference type="RuleBase" id="RU000304"/>
    </source>
</evidence>
<dbReference type="PANTHER" id="PTHR24342">
    <property type="entry name" value="SERINE/THREONINE-PROTEIN KINASE 17"/>
    <property type="match status" value="1"/>
</dbReference>
<dbReference type="Gene3D" id="3.30.200.20">
    <property type="entry name" value="Phosphorylase Kinase, domain 1"/>
    <property type="match status" value="1"/>
</dbReference>
<dbReference type="InterPro" id="IPR003599">
    <property type="entry name" value="Ig_sub"/>
</dbReference>
<gene>
    <name evidence="14" type="primary">LOC114794529</name>
</gene>
<evidence type="ECO:0000256" key="7">
    <source>
        <dbReference type="ARBA" id="ARBA00022840"/>
    </source>
</evidence>
<dbReference type="InterPro" id="IPR036179">
    <property type="entry name" value="Ig-like_dom_sf"/>
</dbReference>
<sequence length="499" mass="55940">MIWMYLCVCVCVCVHTSTTPLLLLPLHALFLLTSISLLILFAEVILWWKLSWRAGKLLELQLMDVKIETTSKVTDHYDVLEKLGSGKFGAVHRLSHKTTGQVCAGKFYKGRGAKQRAAARKEIELMNFLHHPRLVRCLAAYEYSAEIVMVLEYVAGGELFERIVDENFEHTEVNSAHYMQQILQGLQFMHQQDIVHLDLKPENIVCMDRSGTDIKIIDFGLARKLDPSCPLSVMQGTPEFVAPEVINFEPVSLTTDMWSVGVICYILLSGESPFQGDSDAESLALVTEAQLEFDESFEDISEEAKDFISSLLEKDRRHRLSCEKALQHEWMVAFSSPDTGTTKTLSKHKMKKFLARQKWKKTGKALQALKRMALSSKHEGSEAFNSPSPGKDVQEVKDQHAPVFIQSLSDQTAARGSTAQLTCIITGFPDPEVSWLRGGAVLEEHPSHVKKERRGNGLYTLLIEKLELQDSGEYTCKATNSHGEALCSARLTVSDGDLH</sequence>
<dbReference type="PROSITE" id="PS50835">
    <property type="entry name" value="IG_LIKE"/>
    <property type="match status" value="1"/>
</dbReference>
<protein>
    <submittedName>
        <fullName evidence="14">Myosin, light chain kinase 5</fullName>
    </submittedName>
</protein>
<dbReference type="InterPro" id="IPR013098">
    <property type="entry name" value="Ig_I-set"/>
</dbReference>
<proteinExistence type="inferred from homology"/>